<dbReference type="RefSeq" id="WP_106345530.1">
    <property type="nucleotide sequence ID" value="NZ_PVNE01000016.1"/>
</dbReference>
<keyword evidence="1" id="KW-0472">Membrane</keyword>
<dbReference type="AlphaFoldDB" id="A0A2T0LDP1"/>
<feature type="transmembrane region" description="Helical" evidence="1">
    <location>
        <begin position="61"/>
        <end position="84"/>
    </location>
</feature>
<feature type="transmembrane region" description="Helical" evidence="1">
    <location>
        <begin position="203"/>
        <end position="220"/>
    </location>
</feature>
<accession>A0A2T0LDP1</accession>
<sequence>MNWSRTHRWKVAEWHPWVLKGAALSHVAALTLMGVFLTGTFRGTQTERMYYIAEHETAVFWSWASWMFATLAITLAFYVWLAGFHSMYRPVLQMALLIWIIGAATEILHDLIQMTIIPALSELFLQMPSPELAGHFNAWDRLLIRMTGVFSNTCYAISGLISTGVMFQNKRVSNGLAGWSLFIWALVLLVALCVGWLEVPVRGVVSISLLLFLPWAGMAAK</sequence>
<feature type="transmembrane region" description="Helical" evidence="1">
    <location>
        <begin position="96"/>
        <end position="120"/>
    </location>
</feature>
<dbReference type="OrthoDB" id="2990722at2"/>
<name>A0A2T0LDP1_9BACL</name>
<feature type="transmembrane region" description="Helical" evidence="1">
    <location>
        <begin position="142"/>
        <end position="167"/>
    </location>
</feature>
<keyword evidence="1" id="KW-0812">Transmembrane</keyword>
<evidence type="ECO:0000313" key="3">
    <source>
        <dbReference type="Proteomes" id="UP000237797"/>
    </source>
</evidence>
<proteinExistence type="predicted"/>
<gene>
    <name evidence="2" type="ORF">CLV97_11648</name>
</gene>
<keyword evidence="1" id="KW-1133">Transmembrane helix</keyword>
<protein>
    <submittedName>
        <fullName evidence="2">Uncharacterized protein</fullName>
    </submittedName>
</protein>
<evidence type="ECO:0000313" key="2">
    <source>
        <dbReference type="EMBL" id="PRX40165.1"/>
    </source>
</evidence>
<keyword evidence="3" id="KW-1185">Reference proteome</keyword>
<feature type="transmembrane region" description="Helical" evidence="1">
    <location>
        <begin position="179"/>
        <end position="197"/>
    </location>
</feature>
<dbReference type="EMBL" id="PVNE01000016">
    <property type="protein sequence ID" value="PRX40165.1"/>
    <property type="molecule type" value="Genomic_DNA"/>
</dbReference>
<comment type="caution">
    <text evidence="2">The sequence shown here is derived from an EMBL/GenBank/DDBJ whole genome shotgun (WGS) entry which is preliminary data.</text>
</comment>
<evidence type="ECO:0000256" key="1">
    <source>
        <dbReference type="SAM" id="Phobius"/>
    </source>
</evidence>
<reference evidence="2 3" key="1">
    <citation type="submission" date="2018-03" db="EMBL/GenBank/DDBJ databases">
        <title>Genomic Encyclopedia of Archaeal and Bacterial Type Strains, Phase II (KMG-II): from individual species to whole genera.</title>
        <authorList>
            <person name="Goeker M."/>
        </authorList>
    </citation>
    <scope>NUCLEOTIDE SEQUENCE [LARGE SCALE GENOMIC DNA]</scope>
    <source>
        <strain evidence="2 3">DSM 44946</strain>
    </source>
</reference>
<organism evidence="2 3">
    <name type="scientific">Planifilum fimeticola</name>
    <dbReference type="NCBI Taxonomy" id="201975"/>
    <lineage>
        <taxon>Bacteria</taxon>
        <taxon>Bacillati</taxon>
        <taxon>Bacillota</taxon>
        <taxon>Bacilli</taxon>
        <taxon>Bacillales</taxon>
        <taxon>Thermoactinomycetaceae</taxon>
        <taxon>Planifilum</taxon>
    </lineage>
</organism>
<dbReference type="Proteomes" id="UP000237797">
    <property type="component" value="Unassembled WGS sequence"/>
</dbReference>
<feature type="transmembrane region" description="Helical" evidence="1">
    <location>
        <begin position="21"/>
        <end position="41"/>
    </location>
</feature>